<evidence type="ECO:0000313" key="3">
    <source>
        <dbReference type="Proteomes" id="UP001055105"/>
    </source>
</evidence>
<comment type="caution">
    <text evidence="2">The sequence shown here is derived from an EMBL/GenBank/DDBJ whole genome shotgun (WGS) entry which is preliminary data.</text>
</comment>
<dbReference type="CDD" id="cd05483">
    <property type="entry name" value="retropepsin_like_bacteria"/>
    <property type="match status" value="1"/>
</dbReference>
<feature type="signal peptide" evidence="1">
    <location>
        <begin position="1"/>
        <end position="19"/>
    </location>
</feature>
<organism evidence="2 3">
    <name type="scientific">Alistipes finegoldii</name>
    <dbReference type="NCBI Taxonomy" id="214856"/>
    <lineage>
        <taxon>Bacteria</taxon>
        <taxon>Pseudomonadati</taxon>
        <taxon>Bacteroidota</taxon>
        <taxon>Bacteroidia</taxon>
        <taxon>Bacteroidales</taxon>
        <taxon>Rikenellaceae</taxon>
        <taxon>Alistipes</taxon>
    </lineage>
</organism>
<reference evidence="2" key="1">
    <citation type="submission" date="2022-01" db="EMBL/GenBank/DDBJ databases">
        <title>Novel bile acid biosynthetic pathways are enriched in the microbiome of centenarians.</title>
        <authorList>
            <person name="Sato Y."/>
            <person name="Atarashi K."/>
            <person name="Plichta R.D."/>
            <person name="Arai Y."/>
            <person name="Sasajima S."/>
            <person name="Kearney M.S."/>
            <person name="Suda W."/>
            <person name="Takeshita K."/>
            <person name="Sasaki T."/>
            <person name="Okamoto S."/>
            <person name="Skelly N.A."/>
            <person name="Okamura Y."/>
            <person name="Vlamakis H."/>
            <person name="Li Y."/>
            <person name="Tanoue T."/>
            <person name="Takei H."/>
            <person name="Nittono H."/>
            <person name="Narushima S."/>
            <person name="Irie J."/>
            <person name="Itoh H."/>
            <person name="Moriya K."/>
            <person name="Sugiura Y."/>
            <person name="Suematsu M."/>
            <person name="Moritoki N."/>
            <person name="Shibata S."/>
            <person name="Littman R.D."/>
            <person name="Fischbach A.M."/>
            <person name="Uwamino Y."/>
            <person name="Inoue T."/>
            <person name="Honda A."/>
            <person name="Hattori M."/>
            <person name="Murai T."/>
            <person name="Xavier J.R."/>
            <person name="Hirose N."/>
            <person name="Honda K."/>
        </authorList>
    </citation>
    <scope>NUCLEOTIDE SEQUENCE</scope>
    <source>
        <strain evidence="2">CE91-St16</strain>
    </source>
</reference>
<dbReference type="AlphaFoldDB" id="A0AA37KQU3"/>
<evidence type="ECO:0000313" key="2">
    <source>
        <dbReference type="EMBL" id="GKI19183.1"/>
    </source>
</evidence>
<accession>A0AA37KQU3</accession>
<keyword evidence="1" id="KW-0732">Signal</keyword>
<sequence length="384" mass="41828">MRRLLLVVCWLAAAQTVCARKPAVRFDLPYTLERGKYVVTVETAAGPRRFAFDTGASQTCISERLSRELGLAASGRGTSGDFEGHRHAITYVRVPYLRMGEATYSDRQVIVLPDSSYIFRCLGFDGIAGSDLLRGFVVRMPNADSTITLAGDLRQLGGFRCRGGARIHFAGNAPVIAVRVGSGKSRMKTYMKFDTGSGALFDCRYDECRAMIEKGILQEVRRTEGHSGNLGWTNRSVVGEAVRGVIPEFVLAGNTLAGMPLEVTHGGHSKLGCGVFRWGTVVIDYPGRRFWLLPHAEQPGPPDVSVSGVTVALDGGRLVVGQVWDETLADRVAPGDRIVFLGTVDVSRVDPCAVIRGEIRGDKPQMTVERKDGTRVTVPVKRMK</sequence>
<dbReference type="InterPro" id="IPR034122">
    <property type="entry name" value="Retropepsin-like_bacterial"/>
</dbReference>
<proteinExistence type="predicted"/>
<name>A0AA37KQU3_9BACT</name>
<dbReference type="EMBL" id="BQOL01000001">
    <property type="protein sequence ID" value="GKI19183.1"/>
    <property type="molecule type" value="Genomic_DNA"/>
</dbReference>
<feature type="chain" id="PRO_5041430690" description="Aspartyl protease" evidence="1">
    <location>
        <begin position="20"/>
        <end position="384"/>
    </location>
</feature>
<evidence type="ECO:0000256" key="1">
    <source>
        <dbReference type="SAM" id="SignalP"/>
    </source>
</evidence>
<dbReference type="Proteomes" id="UP001055105">
    <property type="component" value="Unassembled WGS sequence"/>
</dbReference>
<gene>
    <name evidence="2" type="ORF">CE91St16_20910</name>
</gene>
<dbReference type="Pfam" id="PF13650">
    <property type="entry name" value="Asp_protease_2"/>
    <property type="match status" value="1"/>
</dbReference>
<protein>
    <recommendedName>
        <fullName evidence="4">Aspartyl protease</fullName>
    </recommendedName>
</protein>
<dbReference type="RefSeq" id="WP_217729843.1">
    <property type="nucleotide sequence ID" value="NZ_AP025581.1"/>
</dbReference>
<evidence type="ECO:0008006" key="4">
    <source>
        <dbReference type="Google" id="ProtNLM"/>
    </source>
</evidence>